<accession>A0A2P2PPP8</accession>
<feature type="chain" id="PRO_5015122157" evidence="1">
    <location>
        <begin position="22"/>
        <end position="48"/>
    </location>
</feature>
<dbReference type="AlphaFoldDB" id="A0A2P2PPP8"/>
<evidence type="ECO:0000256" key="1">
    <source>
        <dbReference type="SAM" id="SignalP"/>
    </source>
</evidence>
<name>A0A2P2PPP8_RHIMU</name>
<feature type="signal peptide" evidence="1">
    <location>
        <begin position="1"/>
        <end position="21"/>
    </location>
</feature>
<protein>
    <submittedName>
        <fullName evidence="2">Uncharacterized protein</fullName>
    </submittedName>
</protein>
<keyword evidence="1" id="KW-0732">Signal</keyword>
<sequence length="48" mass="5564">MDRLLALKAVVLHIARMLILRLHLFLKTMGVHNSVGNQTRKLTKLSRR</sequence>
<proteinExistence type="predicted"/>
<dbReference type="EMBL" id="GGEC01076236">
    <property type="protein sequence ID" value="MBX56720.1"/>
    <property type="molecule type" value="Transcribed_RNA"/>
</dbReference>
<evidence type="ECO:0000313" key="2">
    <source>
        <dbReference type="EMBL" id="MBX56720.1"/>
    </source>
</evidence>
<organism evidence="2">
    <name type="scientific">Rhizophora mucronata</name>
    <name type="common">Asiatic mangrove</name>
    <dbReference type="NCBI Taxonomy" id="61149"/>
    <lineage>
        <taxon>Eukaryota</taxon>
        <taxon>Viridiplantae</taxon>
        <taxon>Streptophyta</taxon>
        <taxon>Embryophyta</taxon>
        <taxon>Tracheophyta</taxon>
        <taxon>Spermatophyta</taxon>
        <taxon>Magnoliopsida</taxon>
        <taxon>eudicotyledons</taxon>
        <taxon>Gunneridae</taxon>
        <taxon>Pentapetalae</taxon>
        <taxon>rosids</taxon>
        <taxon>fabids</taxon>
        <taxon>Malpighiales</taxon>
        <taxon>Rhizophoraceae</taxon>
        <taxon>Rhizophora</taxon>
    </lineage>
</organism>
<reference evidence="2" key="1">
    <citation type="submission" date="2018-02" db="EMBL/GenBank/DDBJ databases">
        <title>Rhizophora mucronata_Transcriptome.</title>
        <authorList>
            <person name="Meera S.P."/>
            <person name="Sreeshan A."/>
            <person name="Augustine A."/>
        </authorList>
    </citation>
    <scope>NUCLEOTIDE SEQUENCE</scope>
    <source>
        <tissue evidence="2">Leaf</tissue>
    </source>
</reference>